<name>A0A221JXH7_9RHOB</name>
<organism evidence="1 2">
    <name type="scientific">Pseudosulfitobacter pseudonitzschiae</name>
    <dbReference type="NCBI Taxonomy" id="1402135"/>
    <lineage>
        <taxon>Bacteria</taxon>
        <taxon>Pseudomonadati</taxon>
        <taxon>Pseudomonadota</taxon>
        <taxon>Alphaproteobacteria</taxon>
        <taxon>Rhodobacterales</taxon>
        <taxon>Roseobacteraceae</taxon>
        <taxon>Pseudosulfitobacter</taxon>
    </lineage>
</organism>
<dbReference type="OrthoDB" id="1494517at2"/>
<dbReference type="AlphaFoldDB" id="A0A221JXH7"/>
<keyword evidence="1" id="KW-0503">Monooxygenase</keyword>
<dbReference type="RefSeq" id="WP_089419391.1">
    <property type="nucleotide sequence ID" value="NZ_CP022415.1"/>
</dbReference>
<protein>
    <submittedName>
        <fullName evidence="1">Antibiotic biosynthesis monooxygenase</fullName>
    </submittedName>
</protein>
<dbReference type="InterPro" id="IPR011008">
    <property type="entry name" value="Dimeric_a/b-barrel"/>
</dbReference>
<evidence type="ECO:0000313" key="1">
    <source>
        <dbReference type="EMBL" id="ASM71307.1"/>
    </source>
</evidence>
<dbReference type="KEGG" id="spse:SULPSESMR1_00473"/>
<dbReference type="SUPFAM" id="SSF54909">
    <property type="entry name" value="Dimeric alpha+beta barrel"/>
    <property type="match status" value="1"/>
</dbReference>
<keyword evidence="2" id="KW-1185">Reference proteome</keyword>
<dbReference type="Gene3D" id="3.30.70.100">
    <property type="match status" value="2"/>
</dbReference>
<evidence type="ECO:0000313" key="2">
    <source>
        <dbReference type="Proteomes" id="UP000199754"/>
    </source>
</evidence>
<keyword evidence="1" id="KW-0560">Oxidoreductase</keyword>
<dbReference type="EMBL" id="CP022415">
    <property type="protein sequence ID" value="ASM71307.1"/>
    <property type="molecule type" value="Genomic_DNA"/>
</dbReference>
<sequence>MAATANETPAIGHPEAGLILISYWSVDTPALQREAATLAMDLWDDVAWPDGLLSHHVFGGHDGKTVINYAQWRDNRDFETYLASDQPVRADKIENHSTGITRESIDRFHLYRRMDGSATGAVPTCFVLVTFDLAPPAQAQTLVDTIIAAAQPPAKSASGSSGDIASHFHINQDATKVVNVAEFTDAQSHKSLVQSTLQDDSPVIKAISGIRGATVRNFQRFDLLGGRVGPSVEGAA</sequence>
<accession>A0A221JXH7</accession>
<dbReference type="Proteomes" id="UP000199754">
    <property type="component" value="Chromosome"/>
</dbReference>
<reference evidence="1 2" key="1">
    <citation type="submission" date="2017-07" db="EMBL/GenBank/DDBJ databases">
        <title>Genome Sequence of Sulfitobacter pseudonitzschiae Strain SMR1 Isolated from a culture of the Diatom Skeletonema marinoi.</title>
        <authorList>
            <person name="Topel M."/>
            <person name="Pinder M.I.M."/>
            <person name="Johansson O.N."/>
            <person name="Kourtchenko O."/>
            <person name="Godhe A."/>
            <person name="Clarke A.K."/>
        </authorList>
    </citation>
    <scope>NUCLEOTIDE SEQUENCE [LARGE SCALE GENOMIC DNA]</scope>
    <source>
        <strain evidence="1 2">SMR1</strain>
    </source>
</reference>
<proteinExistence type="predicted"/>
<dbReference type="GO" id="GO:0004497">
    <property type="term" value="F:monooxygenase activity"/>
    <property type="evidence" value="ECO:0007669"/>
    <property type="project" value="UniProtKB-KW"/>
</dbReference>
<gene>
    <name evidence="1" type="ORF">SULPSESMR1_00473</name>
</gene>